<dbReference type="Gene3D" id="1.10.10.2840">
    <property type="entry name" value="PucR C-terminal helix-turn-helix domain"/>
    <property type="match status" value="1"/>
</dbReference>
<keyword evidence="5" id="KW-1185">Reference proteome</keyword>
<dbReference type="InterPro" id="IPR058663">
    <property type="entry name" value="PucR-like_N"/>
</dbReference>
<dbReference type="InterPro" id="IPR025736">
    <property type="entry name" value="PucR_C-HTH_dom"/>
</dbReference>
<comment type="caution">
    <text evidence="4">The sequence shown here is derived from an EMBL/GenBank/DDBJ whole genome shotgun (WGS) entry which is preliminary data.</text>
</comment>
<dbReference type="Pfam" id="PF13556">
    <property type="entry name" value="HTH_30"/>
    <property type="match status" value="1"/>
</dbReference>
<sequence>MTKSQNEAADPDPERMEIAALLLPVLPDLAVEIIDEIREQVPEFTVVLAGEHGEPVRAGIAKALHQLLAQFNAGMPVGDLNARFFHSLGRGEYRESRSLDALQAAYRIAGRTAWRRFAEVGQDSGVAPARMYQLADAVFGFTDEMSALSVRAFTELSGQDNVLERTRQRLLQLLLVEPGPTMRTRLADLSHKARWPLPGQVACVAISEDYATRFAIPPALDEDILADLDRSDPCLMIPGEPSAARFGTLHRSLQGVRFALGPTVALEESASSLRLARQALIMLSDGALSGEEHIRCEDHLVAMHLLNDELCMRVLSERALAPFAELTPDQGDRLCETLLAWLGAGSSVLGVAELLHVHPQTVRYRIRRLTDMFPGRLNDPDWRFEMLLVLRARQLGQRPPSRPRRKGPSRWRPKAASATLHR</sequence>
<name>A0ABP6Q6R1_9ACTN</name>
<dbReference type="PANTHER" id="PTHR33744:SF1">
    <property type="entry name" value="DNA-BINDING TRANSCRIPTIONAL ACTIVATOR ADER"/>
    <property type="match status" value="1"/>
</dbReference>
<organism evidence="4 5">
    <name type="scientific">Actinocorallia longicatena</name>
    <dbReference type="NCBI Taxonomy" id="111803"/>
    <lineage>
        <taxon>Bacteria</taxon>
        <taxon>Bacillati</taxon>
        <taxon>Actinomycetota</taxon>
        <taxon>Actinomycetes</taxon>
        <taxon>Streptosporangiales</taxon>
        <taxon>Thermomonosporaceae</taxon>
        <taxon>Actinocorallia</taxon>
    </lineage>
</organism>
<gene>
    <name evidence="4" type="ORF">GCM10010468_23840</name>
</gene>
<evidence type="ECO:0000256" key="1">
    <source>
        <dbReference type="SAM" id="MobiDB-lite"/>
    </source>
</evidence>
<feature type="region of interest" description="Disordered" evidence="1">
    <location>
        <begin position="396"/>
        <end position="422"/>
    </location>
</feature>
<feature type="compositionally biased region" description="Basic residues" evidence="1">
    <location>
        <begin position="401"/>
        <end position="413"/>
    </location>
</feature>
<protein>
    <submittedName>
        <fullName evidence="4">PucR family transcriptional regulator</fullName>
    </submittedName>
</protein>
<dbReference type="PANTHER" id="PTHR33744">
    <property type="entry name" value="CARBOHYDRATE DIACID REGULATOR"/>
    <property type="match status" value="1"/>
</dbReference>
<evidence type="ECO:0000313" key="4">
    <source>
        <dbReference type="EMBL" id="GAA3207533.1"/>
    </source>
</evidence>
<dbReference type="InterPro" id="IPR042070">
    <property type="entry name" value="PucR_C-HTH_sf"/>
</dbReference>
<dbReference type="EMBL" id="BAAAUV010000005">
    <property type="protein sequence ID" value="GAA3207533.1"/>
    <property type="molecule type" value="Genomic_DNA"/>
</dbReference>
<dbReference type="RefSeq" id="WP_344826225.1">
    <property type="nucleotide sequence ID" value="NZ_BAAAUV010000005.1"/>
</dbReference>
<proteinExistence type="predicted"/>
<accession>A0ABP6Q6R1</accession>
<feature type="domain" description="PucR-like N-terminal" evidence="3">
    <location>
        <begin position="17"/>
        <end position="175"/>
    </location>
</feature>
<dbReference type="InterPro" id="IPR051448">
    <property type="entry name" value="CdaR-like_regulators"/>
</dbReference>
<dbReference type="Pfam" id="PF25906">
    <property type="entry name" value="PucR-like_N"/>
    <property type="match status" value="1"/>
</dbReference>
<evidence type="ECO:0000313" key="5">
    <source>
        <dbReference type="Proteomes" id="UP001501237"/>
    </source>
</evidence>
<evidence type="ECO:0000259" key="3">
    <source>
        <dbReference type="Pfam" id="PF25906"/>
    </source>
</evidence>
<reference evidence="5" key="1">
    <citation type="journal article" date="2019" name="Int. J. Syst. Evol. Microbiol.">
        <title>The Global Catalogue of Microorganisms (GCM) 10K type strain sequencing project: providing services to taxonomists for standard genome sequencing and annotation.</title>
        <authorList>
            <consortium name="The Broad Institute Genomics Platform"/>
            <consortium name="The Broad Institute Genome Sequencing Center for Infectious Disease"/>
            <person name="Wu L."/>
            <person name="Ma J."/>
        </authorList>
    </citation>
    <scope>NUCLEOTIDE SEQUENCE [LARGE SCALE GENOMIC DNA]</scope>
    <source>
        <strain evidence="5">JCM 9377</strain>
    </source>
</reference>
<feature type="domain" description="PucR C-terminal helix-turn-helix" evidence="2">
    <location>
        <begin position="334"/>
        <end position="392"/>
    </location>
</feature>
<evidence type="ECO:0000259" key="2">
    <source>
        <dbReference type="Pfam" id="PF13556"/>
    </source>
</evidence>
<dbReference type="Proteomes" id="UP001501237">
    <property type="component" value="Unassembled WGS sequence"/>
</dbReference>